<evidence type="ECO:0000313" key="2">
    <source>
        <dbReference type="EMBL" id="MCP1110322.1"/>
    </source>
</evidence>
<dbReference type="EMBL" id="JAMZFV010000011">
    <property type="protein sequence ID" value="MCP1110322.1"/>
    <property type="molecule type" value="Genomic_DNA"/>
</dbReference>
<evidence type="ECO:0000256" key="1">
    <source>
        <dbReference type="SAM" id="Coils"/>
    </source>
</evidence>
<gene>
    <name evidence="2" type="ORF">NK118_08665</name>
</gene>
<feature type="coiled-coil region" evidence="1">
    <location>
        <begin position="6"/>
        <end position="47"/>
    </location>
</feature>
<proteinExistence type="predicted"/>
<name>A0ABT1EKN3_9FIRM</name>
<keyword evidence="3" id="KW-1185">Reference proteome</keyword>
<accession>A0ABT1EKN3</accession>
<comment type="caution">
    <text evidence="2">The sequence shown here is derived from an EMBL/GenBank/DDBJ whole genome shotgun (WGS) entry which is preliminary data.</text>
</comment>
<keyword evidence="1" id="KW-0175">Coiled coil</keyword>
<dbReference type="Proteomes" id="UP001523565">
    <property type="component" value="Unassembled WGS sequence"/>
</dbReference>
<protein>
    <submittedName>
        <fullName evidence="2">Uncharacterized protein</fullName>
    </submittedName>
</protein>
<dbReference type="RefSeq" id="WP_262069202.1">
    <property type="nucleotide sequence ID" value="NZ_JAMXOC010000011.1"/>
</dbReference>
<organism evidence="2 3">
    <name type="scientific">Ohessyouella blattaphilus</name>
    <dbReference type="NCBI Taxonomy" id="2949333"/>
    <lineage>
        <taxon>Bacteria</taxon>
        <taxon>Bacillati</taxon>
        <taxon>Bacillota</taxon>
        <taxon>Clostridia</taxon>
        <taxon>Lachnospirales</taxon>
        <taxon>Lachnospiraceae</taxon>
        <taxon>Ohessyouella</taxon>
    </lineage>
</organism>
<sequence length="91" mass="10579">MGERAILNRVKKLKELEAQAKAIEAEMEELKAEIKRDMEAKGIEEQQAGDFVVRFKTIIGNRFDSKTFKAEHENLYRAYTKATENRRFSIA</sequence>
<evidence type="ECO:0000313" key="3">
    <source>
        <dbReference type="Proteomes" id="UP001523565"/>
    </source>
</evidence>
<reference evidence="2 3" key="1">
    <citation type="journal article" date="2022" name="Genome Biol. Evol.">
        <title>Host diet, physiology and behaviors set the stage for Lachnospiraceae cladogenesis.</title>
        <authorList>
            <person name="Vera-Ponce De Leon A."/>
            <person name="Schneider M."/>
            <person name="Jahnes B.C."/>
            <person name="Sadowski V."/>
            <person name="Camuy-Velez L.A."/>
            <person name="Duan J."/>
            <person name="Sabree Z.L."/>
        </authorList>
    </citation>
    <scope>NUCLEOTIDE SEQUENCE [LARGE SCALE GENOMIC DNA]</scope>
    <source>
        <strain evidence="2 3">PAL227</strain>
    </source>
</reference>